<reference evidence="2" key="1">
    <citation type="submission" date="2020-05" db="EMBL/GenBank/DDBJ databases">
        <title>Mycena genomes resolve the evolution of fungal bioluminescence.</title>
        <authorList>
            <person name="Tsai I.J."/>
        </authorList>
    </citation>
    <scope>NUCLEOTIDE SEQUENCE</scope>
    <source>
        <strain evidence="2">160909Yilan</strain>
    </source>
</reference>
<dbReference type="EMBL" id="JACAZH010000011">
    <property type="protein sequence ID" value="KAF7355399.1"/>
    <property type="molecule type" value="Genomic_DNA"/>
</dbReference>
<name>A0A8H6YBP0_9AGAR</name>
<proteinExistence type="predicted"/>
<keyword evidence="3" id="KW-1185">Reference proteome</keyword>
<dbReference type="AlphaFoldDB" id="A0A8H6YBP0"/>
<comment type="caution">
    <text evidence="2">The sequence shown here is derived from an EMBL/GenBank/DDBJ whole genome shotgun (WGS) entry which is preliminary data.</text>
</comment>
<dbReference type="Pfam" id="PF21762">
    <property type="entry name" value="DEDDh_C"/>
    <property type="match status" value="1"/>
</dbReference>
<evidence type="ECO:0000313" key="3">
    <source>
        <dbReference type="Proteomes" id="UP000623467"/>
    </source>
</evidence>
<feature type="domain" description="Gfd2/YDR514C-like C-terminal" evidence="1">
    <location>
        <begin position="165"/>
        <end position="357"/>
    </location>
</feature>
<dbReference type="Proteomes" id="UP000623467">
    <property type="component" value="Unassembled WGS sequence"/>
</dbReference>
<sequence length="417" mass="45718">MATVGLTGFYRCTDILYHYHESLKNSRDTVQLQKILSRDAILHPRHPLAATVDGQNGIQAYIGTFNDGQARLLFSSAQVDYLRYWMHAMKLTEQLIPLPYSDCMFLKSSIASVEPTVFKSLGALSATSKKLGRMNQYLKEHPLLVTRRAAFERVRALWGAKTGLWCAMSFNAWEVDHTALSDVGWAVVRWDASAGGETAEVMEGAHLVVEANQKYKKTELEDGAVYETVTKTALKQKLQSLFARIEQHPGPVFLLSNDASGDVKYLRNTFQIPLPDLETELYMLPTPTSAGSGGVFILEPAELFAALTGNGDAVDRDLARICRRLRVDGNGNSNTNANDKGSNAGTDARRLLAALRTMTSSGALDAQRDARWPDYVAPGQSEVEVVFPAEGAEGQDLEGCFPALPVKNVEGVETAES</sequence>
<protein>
    <recommendedName>
        <fullName evidence="1">Gfd2/YDR514C-like C-terminal domain-containing protein</fullName>
    </recommendedName>
</protein>
<dbReference type="OrthoDB" id="5953249at2759"/>
<evidence type="ECO:0000259" key="1">
    <source>
        <dbReference type="Pfam" id="PF21762"/>
    </source>
</evidence>
<gene>
    <name evidence="2" type="ORF">MSAN_01456600</name>
</gene>
<evidence type="ECO:0000313" key="2">
    <source>
        <dbReference type="EMBL" id="KAF7355399.1"/>
    </source>
</evidence>
<organism evidence="2 3">
    <name type="scientific">Mycena sanguinolenta</name>
    <dbReference type="NCBI Taxonomy" id="230812"/>
    <lineage>
        <taxon>Eukaryota</taxon>
        <taxon>Fungi</taxon>
        <taxon>Dikarya</taxon>
        <taxon>Basidiomycota</taxon>
        <taxon>Agaricomycotina</taxon>
        <taxon>Agaricomycetes</taxon>
        <taxon>Agaricomycetidae</taxon>
        <taxon>Agaricales</taxon>
        <taxon>Marasmiineae</taxon>
        <taxon>Mycenaceae</taxon>
        <taxon>Mycena</taxon>
    </lineage>
</organism>
<dbReference type="InterPro" id="IPR048519">
    <property type="entry name" value="Gfd2/YDR514C-like_C"/>
</dbReference>
<accession>A0A8H6YBP0</accession>